<feature type="domain" description="Tectonic-1-3" evidence="8">
    <location>
        <begin position="300"/>
        <end position="469"/>
    </location>
</feature>
<dbReference type="AlphaFoldDB" id="A0A5N5LLS4"/>
<comment type="similarity">
    <text evidence="1">Belongs to the tectonic family.</text>
</comment>
<dbReference type="Pfam" id="PF07773">
    <property type="entry name" value="TCTN_DUF1619"/>
    <property type="match status" value="2"/>
</dbReference>
<protein>
    <submittedName>
        <fullName evidence="10">Uncharacterized protein</fullName>
    </submittedName>
</protein>
<dbReference type="OrthoDB" id="2104337at2759"/>
<gene>
    <name evidence="10" type="ORF">PHYPO_G00083270</name>
</gene>
<keyword evidence="5" id="KW-0325">Glycoprotein</keyword>
<feature type="transmembrane region" description="Helical" evidence="7">
    <location>
        <begin position="21"/>
        <end position="38"/>
    </location>
</feature>
<evidence type="ECO:0000313" key="10">
    <source>
        <dbReference type="EMBL" id="KAB5543754.1"/>
    </source>
</evidence>
<evidence type="ECO:0000256" key="6">
    <source>
        <dbReference type="SAM" id="MobiDB-lite"/>
    </source>
</evidence>
<dbReference type="InterPro" id="IPR011677">
    <property type="entry name" value="TCTN1-3_dom"/>
</dbReference>
<feature type="region of interest" description="Disordered" evidence="6">
    <location>
        <begin position="75"/>
        <end position="114"/>
    </location>
</feature>
<feature type="compositionally biased region" description="Polar residues" evidence="6">
    <location>
        <begin position="75"/>
        <end position="89"/>
    </location>
</feature>
<dbReference type="Pfam" id="PF25752">
    <property type="entry name" value="DUF1619_N"/>
    <property type="match status" value="1"/>
</dbReference>
<dbReference type="InterPro" id="IPR040354">
    <property type="entry name" value="TCTN1-3"/>
</dbReference>
<evidence type="ECO:0000256" key="7">
    <source>
        <dbReference type="SAM" id="Phobius"/>
    </source>
</evidence>
<dbReference type="GO" id="GO:1904491">
    <property type="term" value="P:protein localization to ciliary transition zone"/>
    <property type="evidence" value="ECO:0007669"/>
    <property type="project" value="TreeGrafter"/>
</dbReference>
<comment type="caution">
    <text evidence="10">The sequence shown here is derived from an EMBL/GenBank/DDBJ whole genome shotgun (WGS) entry which is preliminary data.</text>
</comment>
<keyword evidence="7" id="KW-0812">Transmembrane</keyword>
<comment type="subunit">
    <text evidence="2">Part of the tectonic-like complex (also named B9 complex).</text>
</comment>
<accession>A0A5N5LLS4</accession>
<dbReference type="Proteomes" id="UP000327468">
    <property type="component" value="Chromosome 17"/>
</dbReference>
<sequence length="688" mass="73737">MITQNSCYRAHFLETSVTTRRLLSMAALLWLFILTYFGNTICVNNASSSQVNVTHIVSKDTSVFDKAFNLTGRQENATVGSSGEQSASAAVTDGGVRPETTPFTTPELTTTETSALTSTDLTAETPLFTTQGSKTSILAPASPNTEGGGISSLPLPLSGSLPQPVTEVSAVCPCNLQRERCDINCCCDPDCTQELALFTQCSVQKVVGDAKLCSQDAALYTLTVTPEGLSKVMTSVQRESNPDVFCVQSANYEQGMSFINPTIPTESNFDSLFDRFVGFFFRASSGDGRALQTAAQGNSPGYVYGDLIQTMDEAQQRGFFRLPASAGAVNCLDTNPAAFLKDQTSRCVRSFSLAQDCTMLDALNLKAYISFRVFSGKDSGADLVSVTVETITLQSLEGTHTLVQTDAAASDYTPVFHGQICNQVVLQVKYTVRFDDAGQIARVTASFVLGAVDENTLPIQQEFQITFVQETRSDATLRSSGNPGYVVGLPLVAGWKTAAGVIRSSDPDGSLTVLKSSAEQDCLFGPTRRSPVLFGTDVVSGCTFRLEDSANCSLLSEVILGRLKGQTFPDYVSSFGNSLPQNPMDWVPIENQTTPTDTQGCSIPVSYHLEVRWTKYGTLVNPQAQIVKVMETIQTNTSTLPSPSTGGGVVSVMSSVSFIDVSLSASPGFRAPPTINAKLPSDFFFPFV</sequence>
<feature type="compositionally biased region" description="Low complexity" evidence="6">
    <location>
        <begin position="98"/>
        <end position="114"/>
    </location>
</feature>
<evidence type="ECO:0000259" key="8">
    <source>
        <dbReference type="Pfam" id="PF07773"/>
    </source>
</evidence>
<keyword evidence="3" id="KW-0732">Signal</keyword>
<keyword evidence="4" id="KW-0970">Cilium biogenesis/degradation</keyword>
<keyword evidence="11" id="KW-1185">Reference proteome</keyword>
<evidence type="ECO:0000313" key="11">
    <source>
        <dbReference type="Proteomes" id="UP000327468"/>
    </source>
</evidence>
<keyword evidence="7" id="KW-1133">Transmembrane helix</keyword>
<evidence type="ECO:0000256" key="3">
    <source>
        <dbReference type="ARBA" id="ARBA00022729"/>
    </source>
</evidence>
<feature type="domain" description="Tectonic-1-3 N-terminal" evidence="9">
    <location>
        <begin position="161"/>
        <end position="269"/>
    </location>
</feature>
<dbReference type="InterPro" id="IPR057724">
    <property type="entry name" value="TCTN1-3_N"/>
</dbReference>
<dbReference type="GO" id="GO:0036038">
    <property type="term" value="C:MKS complex"/>
    <property type="evidence" value="ECO:0007669"/>
    <property type="project" value="TreeGrafter"/>
</dbReference>
<evidence type="ECO:0000256" key="1">
    <source>
        <dbReference type="ARBA" id="ARBA00007633"/>
    </source>
</evidence>
<evidence type="ECO:0000256" key="2">
    <source>
        <dbReference type="ARBA" id="ARBA00011495"/>
    </source>
</evidence>
<keyword evidence="7" id="KW-0472">Membrane</keyword>
<reference evidence="10 11" key="1">
    <citation type="submission" date="2019-06" db="EMBL/GenBank/DDBJ databases">
        <title>A chromosome-scale genome assembly of the striped catfish, Pangasianodon hypophthalmus.</title>
        <authorList>
            <person name="Wen M."/>
            <person name="Zahm M."/>
            <person name="Roques C."/>
            <person name="Cabau C."/>
            <person name="Klopp C."/>
            <person name="Donnadieu C."/>
            <person name="Jouanno E."/>
            <person name="Avarre J.-C."/>
            <person name="Campet M."/>
            <person name="Ha T.T.T."/>
            <person name="Dugue R."/>
            <person name="Lampietro C."/>
            <person name="Louis A."/>
            <person name="Herpin A."/>
            <person name="Echchiki A."/>
            <person name="Berthelot C."/>
            <person name="Parey E."/>
            <person name="Roest-Crollius H."/>
            <person name="Braasch I."/>
            <person name="Postlethwait J."/>
            <person name="Bobe J."/>
            <person name="Montfort J."/>
            <person name="Bouchez O."/>
            <person name="Begum T."/>
            <person name="Schartl M."/>
            <person name="Guiguen Y."/>
        </authorList>
    </citation>
    <scope>NUCLEOTIDE SEQUENCE [LARGE SCALE GENOMIC DNA]</scope>
    <source>
        <strain evidence="10 11">Indonesia</strain>
        <tissue evidence="10">Blood</tissue>
    </source>
</reference>
<proteinExistence type="inferred from homology"/>
<feature type="domain" description="Tectonic-1-3" evidence="8">
    <location>
        <begin position="480"/>
        <end position="660"/>
    </location>
</feature>
<evidence type="ECO:0000259" key="9">
    <source>
        <dbReference type="Pfam" id="PF25752"/>
    </source>
</evidence>
<organism evidence="10 11">
    <name type="scientific">Pangasianodon hypophthalmus</name>
    <name type="common">Striped catfish</name>
    <name type="synonym">Helicophagus hypophthalmus</name>
    <dbReference type="NCBI Taxonomy" id="310915"/>
    <lineage>
        <taxon>Eukaryota</taxon>
        <taxon>Metazoa</taxon>
        <taxon>Chordata</taxon>
        <taxon>Craniata</taxon>
        <taxon>Vertebrata</taxon>
        <taxon>Euteleostomi</taxon>
        <taxon>Actinopterygii</taxon>
        <taxon>Neopterygii</taxon>
        <taxon>Teleostei</taxon>
        <taxon>Ostariophysi</taxon>
        <taxon>Siluriformes</taxon>
        <taxon>Pangasiidae</taxon>
        <taxon>Pangasianodon</taxon>
    </lineage>
</organism>
<dbReference type="EMBL" id="VFJC01000018">
    <property type="protein sequence ID" value="KAB5543754.1"/>
    <property type="molecule type" value="Genomic_DNA"/>
</dbReference>
<evidence type="ECO:0000256" key="4">
    <source>
        <dbReference type="ARBA" id="ARBA00022794"/>
    </source>
</evidence>
<dbReference type="PANTHER" id="PTHR14611">
    <property type="entry name" value="TECTONIC FAMILY MEMBER"/>
    <property type="match status" value="1"/>
</dbReference>
<evidence type="ECO:0000256" key="5">
    <source>
        <dbReference type="ARBA" id="ARBA00023180"/>
    </source>
</evidence>
<dbReference type="PANTHER" id="PTHR14611:SF1">
    <property type="entry name" value="TECTONIC-1"/>
    <property type="match status" value="1"/>
</dbReference>
<dbReference type="GO" id="GO:0060271">
    <property type="term" value="P:cilium assembly"/>
    <property type="evidence" value="ECO:0007669"/>
    <property type="project" value="TreeGrafter"/>
</dbReference>
<name>A0A5N5LLS4_PANHP</name>